<comment type="function">
    <text evidence="2">Putative transcription activator involved in regulating light control of development.</text>
</comment>
<sequence length="810" mass="92985">MEIGLQMSDNLDLNLDEDCSSLSFALVNSSQFSNSSKDGVNRGGVLKIGTEFESDEHAYISYNKYAKTVGFSVRKDWVNRSKVHGLVVSRKFTCSKEGYRRKDKRDLNMKKHRKETRTGCLAHMIVTRQPYGKYRVTHFEAEHNHDNIDPNNSKSQLLWREIHVDQAAEGDLPSNSGTESSSTFELMNRQFEGWQSLDYLAMDFDNSLQSERIKDMKEGEAGRLLRYFQRQHIENPSFIHSIQVDIDDKVRNLFWADDKMVVDYDHFGDVVCLDTSYRMNKDLQPFVQFIGVNHHNQAVIFAAALLFDDTVESLKWLFNTFLEAMSGKKPKVILTDQDAAIVEAINSILPETSHRICVWQMYQNALKHLSLVVKDIESFSNDFRSCIYDYNNEEAFVHVWEGLLDKYDLSNNLRSYLNSDQDALQIYKIFERVVDEQRLKEIHANDEMTRCMPRLLGNVVLLKHASGIYTPKAFELFQKEYEKCLNALVTQCNGKGVLLEYKVSTFGQAQEYTVTFNSADDTVVCNCMKFENVGFLCGHALKILDNWNIKVVPSRYILKRWTKDTRLGRVRNSTRAAESEDAFQFALRRLDELIEGVEKILMLKDEEGQGINSSSTVLNGFESENAEYFFGEKELEDLGEDNGVDGTKEKENAAPERHQLKNINGKSCKKNRFQLGQTPSPNTSSCISSPPQACVMTEGPTHNPLLQGLYNFEANQVVQCMYQQQNPTMDHEDYPNMYQQSIFFADQHVSPTQTPLLHEPLMRSAYHESLTNNALLRQAMDLDLQRPHSSPISLYDHGFRTSDTSYLGLY</sequence>
<dbReference type="Pfam" id="PF10551">
    <property type="entry name" value="MULE"/>
    <property type="match status" value="1"/>
</dbReference>
<evidence type="ECO:0000259" key="3">
    <source>
        <dbReference type="PROSITE" id="PS50966"/>
    </source>
</evidence>
<evidence type="ECO:0000256" key="1">
    <source>
        <dbReference type="PROSITE-ProRule" id="PRU00325"/>
    </source>
</evidence>
<dbReference type="PANTHER" id="PTHR31669:SF279">
    <property type="entry name" value="PROTEIN FAR1-RELATED SEQUENCE"/>
    <property type="match status" value="1"/>
</dbReference>
<reference evidence="4" key="1">
    <citation type="submission" date="2022-10" db="EMBL/GenBank/DDBJ databases">
        <authorList>
            <person name="Hyden B.L."/>
            <person name="Feng K."/>
            <person name="Yates T."/>
            <person name="Jawdy S."/>
            <person name="Smart L.B."/>
            <person name="Muchero W."/>
        </authorList>
    </citation>
    <scope>NUCLEOTIDE SEQUENCE</scope>
    <source>
        <tissue evidence="4">Shoot tip</tissue>
    </source>
</reference>
<name>A0ABQ9B6C8_9ROSI</name>
<dbReference type="Pfam" id="PF03101">
    <property type="entry name" value="FAR1"/>
    <property type="match status" value="1"/>
</dbReference>
<comment type="similarity">
    <text evidence="2">Belongs to the FHY3/FAR1 family.</text>
</comment>
<keyword evidence="5" id="KW-1185">Reference proteome</keyword>
<comment type="subcellular location">
    <subcellularLocation>
        <location evidence="2">Nucleus</location>
    </subcellularLocation>
</comment>
<dbReference type="InterPro" id="IPR018289">
    <property type="entry name" value="MULE_transposase_dom"/>
</dbReference>
<dbReference type="InterPro" id="IPR004330">
    <property type="entry name" value="FAR1_DNA_bnd_dom"/>
</dbReference>
<evidence type="ECO:0000313" key="4">
    <source>
        <dbReference type="EMBL" id="KAJ6375031.1"/>
    </source>
</evidence>
<evidence type="ECO:0000256" key="2">
    <source>
        <dbReference type="RuleBase" id="RU367018"/>
    </source>
</evidence>
<dbReference type="InterPro" id="IPR007527">
    <property type="entry name" value="Znf_SWIM"/>
</dbReference>
<accession>A0ABQ9B6C8</accession>
<reference evidence="4" key="2">
    <citation type="journal article" date="2023" name="Int. J. Mol. Sci.">
        <title>De Novo Assembly and Annotation of 11 Diverse Shrub Willow (Salix) Genomes Reveals Novel Gene Organization in Sex-Linked Regions.</title>
        <authorList>
            <person name="Hyden B."/>
            <person name="Feng K."/>
            <person name="Yates T.B."/>
            <person name="Jawdy S."/>
            <person name="Cereghino C."/>
            <person name="Smart L.B."/>
            <person name="Muchero W."/>
        </authorList>
    </citation>
    <scope>NUCLEOTIDE SEQUENCE</scope>
    <source>
        <tissue evidence="4">Shoot tip</tissue>
    </source>
</reference>
<protein>
    <recommendedName>
        <fullName evidence="2">Protein FAR1-RELATED SEQUENCE</fullName>
    </recommendedName>
</protein>
<organism evidence="4 5">
    <name type="scientific">Salix suchowensis</name>
    <dbReference type="NCBI Taxonomy" id="1278906"/>
    <lineage>
        <taxon>Eukaryota</taxon>
        <taxon>Viridiplantae</taxon>
        <taxon>Streptophyta</taxon>
        <taxon>Embryophyta</taxon>
        <taxon>Tracheophyta</taxon>
        <taxon>Spermatophyta</taxon>
        <taxon>Magnoliopsida</taxon>
        <taxon>eudicotyledons</taxon>
        <taxon>Gunneridae</taxon>
        <taxon>Pentapetalae</taxon>
        <taxon>rosids</taxon>
        <taxon>fabids</taxon>
        <taxon>Malpighiales</taxon>
        <taxon>Salicaceae</taxon>
        <taxon>Saliceae</taxon>
        <taxon>Salix</taxon>
    </lineage>
</organism>
<keyword evidence="2" id="KW-0862">Zinc</keyword>
<dbReference type="InterPro" id="IPR031052">
    <property type="entry name" value="FHY3/FAR1"/>
</dbReference>
<dbReference type="PANTHER" id="PTHR31669">
    <property type="entry name" value="PROTEIN FAR1-RELATED SEQUENCE 10-RELATED"/>
    <property type="match status" value="1"/>
</dbReference>
<feature type="domain" description="SWIM-type" evidence="3">
    <location>
        <begin position="512"/>
        <end position="548"/>
    </location>
</feature>
<comment type="caution">
    <text evidence="4">The sequence shown here is derived from an EMBL/GenBank/DDBJ whole genome shotgun (WGS) entry which is preliminary data.</text>
</comment>
<keyword evidence="2" id="KW-0539">Nucleus</keyword>
<dbReference type="Proteomes" id="UP001141253">
    <property type="component" value="Chromosome 12"/>
</dbReference>
<keyword evidence="2" id="KW-0479">Metal-binding</keyword>
<keyword evidence="1 2" id="KW-0863">Zinc-finger</keyword>
<proteinExistence type="inferred from homology"/>
<dbReference type="PROSITE" id="PS50966">
    <property type="entry name" value="ZF_SWIM"/>
    <property type="match status" value="1"/>
</dbReference>
<dbReference type="EMBL" id="JAPFFI010000010">
    <property type="protein sequence ID" value="KAJ6375031.1"/>
    <property type="molecule type" value="Genomic_DNA"/>
</dbReference>
<evidence type="ECO:0000313" key="5">
    <source>
        <dbReference type="Proteomes" id="UP001141253"/>
    </source>
</evidence>
<gene>
    <name evidence="4" type="ORF">OIU77_000076</name>
</gene>